<reference evidence="2" key="1">
    <citation type="submission" date="2020-10" db="EMBL/GenBank/DDBJ databases">
        <title>Ca. Dormibacterota MAGs.</title>
        <authorList>
            <person name="Montgomery K."/>
        </authorList>
    </citation>
    <scope>NUCLEOTIDE SEQUENCE [LARGE SCALE GENOMIC DNA]</scope>
    <source>
        <strain evidence="2">SC8812_S17_10</strain>
    </source>
</reference>
<dbReference type="EMBL" id="JAEKNR010000054">
    <property type="protein sequence ID" value="MBJ7597333.1"/>
    <property type="molecule type" value="Genomic_DNA"/>
</dbReference>
<accession>A0A934N7V8</accession>
<dbReference type="GO" id="GO:0004553">
    <property type="term" value="F:hydrolase activity, hydrolyzing O-glycosyl compounds"/>
    <property type="evidence" value="ECO:0007669"/>
    <property type="project" value="InterPro"/>
</dbReference>
<comment type="caution">
    <text evidence="2">The sequence shown here is derived from an EMBL/GenBank/DDBJ whole genome shotgun (WGS) entry which is preliminary data.</text>
</comment>
<evidence type="ECO:0000259" key="1">
    <source>
        <dbReference type="Pfam" id="PF14587"/>
    </source>
</evidence>
<feature type="domain" description="Endo-beta-1,6-galactanase-like" evidence="1">
    <location>
        <begin position="38"/>
        <end position="341"/>
    </location>
</feature>
<sequence>MTAASAVTAGLPVRAFAQSDVQGGLATTAPAVVDPAVVQTMEGFGAAGAWWPNDLVNFGQKVQSQVADMLFEQKNGIGLSVYRYNIGGGGVGVTNPPRAAQTFLVSPGTYDWSRDPGGRLFLRLAAQRGVPILAGFVNSAPAIWTTNRLNTGGNLKFGSESAYARYLADVVQHFHANGVTLSYVSPMNEPDYTFAGGGQEGMAVPVLQRAIVVQALGRALAQRASYCRVIADESSHVGDQFNPEVPPWLTIPGTSQYVAALAHHLYDFPGDLALQVARQIGRLYGKALWCTEVCCINSNTGVFGQQYDPTIAGAMPVVNRIWQCLTQANDAAFHWWVACSSAIGTDATRVNNSGWNDGLLYYDPNYSKGNQQIYTTKRYYALGNFSRYVRPGDQRHEVAGGPANLRLLAFSTSTGWSLVVINNSPAGSPTTSFQLQVPQQPWPALTIAGAVETSATQSLGSVTPPVLSGGVVSGSVPAQSITTVLLGGRS</sequence>
<dbReference type="InterPro" id="IPR017853">
    <property type="entry name" value="GH"/>
</dbReference>
<keyword evidence="3" id="KW-1185">Reference proteome</keyword>
<proteinExistence type="predicted"/>
<dbReference type="Pfam" id="PF14587">
    <property type="entry name" value="Glyco_hydr_30_2"/>
    <property type="match status" value="1"/>
</dbReference>
<name>A0A934N7V8_9BACT</name>
<dbReference type="Proteomes" id="UP000612893">
    <property type="component" value="Unassembled WGS sequence"/>
</dbReference>
<dbReference type="Gene3D" id="3.20.20.80">
    <property type="entry name" value="Glycosidases"/>
    <property type="match status" value="1"/>
</dbReference>
<gene>
    <name evidence="2" type="ORF">JF922_04500</name>
</gene>
<dbReference type="PANTHER" id="PTHR42767:SF1">
    <property type="entry name" value="ENDO-BETA-1,6-GALACTANASE-LIKE DOMAIN-CONTAINING PROTEIN"/>
    <property type="match status" value="1"/>
</dbReference>
<dbReference type="PANTHER" id="PTHR42767">
    <property type="entry name" value="ENDO-BETA-1,6-GALACTANASE"/>
    <property type="match status" value="1"/>
</dbReference>
<protein>
    <submittedName>
        <fullName evidence="2">Beta-glycosidase</fullName>
    </submittedName>
</protein>
<evidence type="ECO:0000313" key="2">
    <source>
        <dbReference type="EMBL" id="MBJ7597333.1"/>
    </source>
</evidence>
<dbReference type="InterPro" id="IPR039514">
    <property type="entry name" value="6GAL-like"/>
</dbReference>
<evidence type="ECO:0000313" key="3">
    <source>
        <dbReference type="Proteomes" id="UP000612893"/>
    </source>
</evidence>
<dbReference type="SUPFAM" id="SSF51445">
    <property type="entry name" value="(Trans)glycosidases"/>
    <property type="match status" value="1"/>
</dbReference>
<organism evidence="2 3">
    <name type="scientific">Candidatus Nephthysia bennettiae</name>
    <dbReference type="NCBI Taxonomy" id="3127016"/>
    <lineage>
        <taxon>Bacteria</taxon>
        <taxon>Bacillati</taxon>
        <taxon>Candidatus Dormiibacterota</taxon>
        <taxon>Candidatus Dormibacteria</taxon>
        <taxon>Candidatus Dormibacterales</taxon>
        <taxon>Candidatus Dormibacteraceae</taxon>
        <taxon>Candidatus Nephthysia</taxon>
    </lineage>
</organism>
<dbReference type="AlphaFoldDB" id="A0A934N7V8"/>
<dbReference type="InterPro" id="IPR039743">
    <property type="entry name" value="6GAL/EXGAL"/>
</dbReference>